<comment type="subcellular location">
    <subcellularLocation>
        <location evidence="1">Cell outer membrane</location>
    </subcellularLocation>
</comment>
<evidence type="ECO:0000256" key="5">
    <source>
        <dbReference type="ARBA" id="ARBA00022692"/>
    </source>
</evidence>
<keyword evidence="8" id="KW-0732">Signal</keyword>
<dbReference type="Pfam" id="PF02321">
    <property type="entry name" value="OEP"/>
    <property type="match status" value="1"/>
</dbReference>
<dbReference type="GO" id="GO:1990281">
    <property type="term" value="C:efflux pump complex"/>
    <property type="evidence" value="ECO:0007669"/>
    <property type="project" value="TreeGrafter"/>
</dbReference>
<dbReference type="InterPro" id="IPR051906">
    <property type="entry name" value="TolC-like"/>
</dbReference>
<dbReference type="GO" id="GO:0015562">
    <property type="term" value="F:efflux transmembrane transporter activity"/>
    <property type="evidence" value="ECO:0007669"/>
    <property type="project" value="InterPro"/>
</dbReference>
<keyword evidence="5" id="KW-0812">Transmembrane</keyword>
<proteinExistence type="inferred from homology"/>
<evidence type="ECO:0000256" key="3">
    <source>
        <dbReference type="ARBA" id="ARBA00022448"/>
    </source>
</evidence>
<evidence type="ECO:0000256" key="4">
    <source>
        <dbReference type="ARBA" id="ARBA00022452"/>
    </source>
</evidence>
<accession>A0A1G7V1Q3</accession>
<keyword evidence="6" id="KW-0472">Membrane</keyword>
<feature type="chain" id="PRO_5011506567" evidence="8">
    <location>
        <begin position="22"/>
        <end position="507"/>
    </location>
</feature>
<protein>
    <submittedName>
        <fullName evidence="9">Outer membrane protein TolC</fullName>
    </submittedName>
</protein>
<reference evidence="10" key="1">
    <citation type="submission" date="2016-10" db="EMBL/GenBank/DDBJ databases">
        <authorList>
            <person name="Varghese N."/>
            <person name="Submissions S."/>
        </authorList>
    </citation>
    <scope>NUCLEOTIDE SEQUENCE [LARGE SCALE GENOMIC DNA]</scope>
    <source>
        <strain evidence="10">BP1-148</strain>
    </source>
</reference>
<keyword evidence="7" id="KW-0998">Cell outer membrane</keyword>
<dbReference type="GO" id="GO:0015288">
    <property type="term" value="F:porin activity"/>
    <property type="evidence" value="ECO:0007669"/>
    <property type="project" value="TreeGrafter"/>
</dbReference>
<keyword evidence="10" id="KW-1185">Reference proteome</keyword>
<feature type="signal peptide" evidence="8">
    <location>
        <begin position="1"/>
        <end position="21"/>
    </location>
</feature>
<dbReference type="PANTHER" id="PTHR30026:SF20">
    <property type="entry name" value="OUTER MEMBRANE PROTEIN TOLC"/>
    <property type="match status" value="1"/>
</dbReference>
<keyword evidence="4" id="KW-1134">Transmembrane beta strand</keyword>
<sequence>MKRIFTFGFLLLALGQGAAEAQQLLSLDSCRAMALRNNKQMGVQQLKQDIAANLRKSARTKYLPHVSAIGSYQFTSEEISILNNEQKGKLSNLGTNLTGSLSGLGNTLQTTLGQMGTMLGQLGVPAEAFQQMAGQLQQNMQQTSTNVAGLLDSEGQKIVDAFRTDTRHIFAGSVLVTQPIFMGGGIVALNKLADINEEFANNSVAARRQGILYSTDQAYWQVVSLKHKKKLAESYLELIKKFDTDVQRMIEEGVATRSEGLSVSVKVNEAEMTLQKVDDGLVLSKMLLCQMIGMPMNEEITLADEDVEDLAVVTLHPQLNVEQAVENRAELKMLDNVVDMSKQATNILKAANLPQVALMGGYALSNPNVLNGFEKKFGGFWNVGVLVRVPIWNWGDVAYKVRAAKGATAIAALERDEAREKIELQVNQNTFKVDEANKRLVMAQTGIERANENLRTANLGFKEGVIAPTVVMEAQTAWLQAQSQLIDAQIAVKLSQVDLQKALGTLY</sequence>
<dbReference type="SUPFAM" id="SSF56954">
    <property type="entry name" value="Outer membrane efflux proteins (OEP)"/>
    <property type="match status" value="1"/>
</dbReference>
<organism evidence="9 10">
    <name type="scientific">Prevotella communis</name>
    <dbReference type="NCBI Taxonomy" id="2913614"/>
    <lineage>
        <taxon>Bacteria</taxon>
        <taxon>Pseudomonadati</taxon>
        <taxon>Bacteroidota</taxon>
        <taxon>Bacteroidia</taxon>
        <taxon>Bacteroidales</taxon>
        <taxon>Prevotellaceae</taxon>
        <taxon>Prevotella</taxon>
    </lineage>
</organism>
<dbReference type="STRING" id="645274.SAMN04487901_10561"/>
<evidence type="ECO:0000313" key="9">
    <source>
        <dbReference type="EMBL" id="SDG53795.1"/>
    </source>
</evidence>
<evidence type="ECO:0000256" key="1">
    <source>
        <dbReference type="ARBA" id="ARBA00004442"/>
    </source>
</evidence>
<dbReference type="RefSeq" id="WP_091816073.1">
    <property type="nucleotide sequence ID" value="NZ_FNCQ01000005.1"/>
</dbReference>
<dbReference type="EMBL" id="FNCQ01000005">
    <property type="protein sequence ID" value="SDG53795.1"/>
    <property type="molecule type" value="Genomic_DNA"/>
</dbReference>
<keyword evidence="3" id="KW-0813">Transport</keyword>
<dbReference type="AlphaFoldDB" id="A0A1G7V1Q3"/>
<comment type="similarity">
    <text evidence="2">Belongs to the outer membrane factor (OMF) (TC 1.B.17) family.</text>
</comment>
<gene>
    <name evidence="9" type="ORF">SAMN04487901_10561</name>
</gene>
<evidence type="ECO:0000256" key="8">
    <source>
        <dbReference type="SAM" id="SignalP"/>
    </source>
</evidence>
<evidence type="ECO:0000313" key="10">
    <source>
        <dbReference type="Proteomes" id="UP000198779"/>
    </source>
</evidence>
<dbReference type="GO" id="GO:0009279">
    <property type="term" value="C:cell outer membrane"/>
    <property type="evidence" value="ECO:0007669"/>
    <property type="project" value="UniProtKB-SubCell"/>
</dbReference>
<dbReference type="Gene3D" id="1.20.1600.10">
    <property type="entry name" value="Outer membrane efflux proteins (OEP)"/>
    <property type="match status" value="1"/>
</dbReference>
<dbReference type="Proteomes" id="UP000198779">
    <property type="component" value="Unassembled WGS sequence"/>
</dbReference>
<evidence type="ECO:0000256" key="2">
    <source>
        <dbReference type="ARBA" id="ARBA00007613"/>
    </source>
</evidence>
<dbReference type="PANTHER" id="PTHR30026">
    <property type="entry name" value="OUTER MEMBRANE PROTEIN TOLC"/>
    <property type="match status" value="1"/>
</dbReference>
<dbReference type="InterPro" id="IPR003423">
    <property type="entry name" value="OMP_efflux"/>
</dbReference>
<evidence type="ECO:0000256" key="6">
    <source>
        <dbReference type="ARBA" id="ARBA00023136"/>
    </source>
</evidence>
<evidence type="ECO:0000256" key="7">
    <source>
        <dbReference type="ARBA" id="ARBA00023237"/>
    </source>
</evidence>
<name>A0A1G7V1Q3_9BACT</name>